<dbReference type="Proteomes" id="UP000743370">
    <property type="component" value="Unassembled WGS sequence"/>
</dbReference>
<gene>
    <name evidence="2" type="ORF">HKW66_Vig0242240</name>
</gene>
<reference evidence="2 3" key="1">
    <citation type="submission" date="2020-05" db="EMBL/GenBank/DDBJ databases">
        <title>Vigna angularis (adzuki bean) Var. LongXiaoDou No. 4 denovo assembly.</title>
        <authorList>
            <person name="Xiang H."/>
        </authorList>
    </citation>
    <scope>NUCLEOTIDE SEQUENCE [LARGE SCALE GENOMIC DNA]</scope>
    <source>
        <tissue evidence="2">Leaf</tissue>
    </source>
</reference>
<evidence type="ECO:0000256" key="1">
    <source>
        <dbReference type="SAM" id="MobiDB-lite"/>
    </source>
</evidence>
<name>A0A8T0JKY8_PHAAN</name>
<accession>A0A8T0JKY8</accession>
<comment type="caution">
    <text evidence="2">The sequence shown here is derived from an EMBL/GenBank/DDBJ whole genome shotgun (WGS) entry which is preliminary data.</text>
</comment>
<organism evidence="2 3">
    <name type="scientific">Phaseolus angularis</name>
    <name type="common">Azuki bean</name>
    <name type="synonym">Vigna angularis</name>
    <dbReference type="NCBI Taxonomy" id="3914"/>
    <lineage>
        <taxon>Eukaryota</taxon>
        <taxon>Viridiplantae</taxon>
        <taxon>Streptophyta</taxon>
        <taxon>Embryophyta</taxon>
        <taxon>Tracheophyta</taxon>
        <taxon>Spermatophyta</taxon>
        <taxon>Magnoliopsida</taxon>
        <taxon>eudicotyledons</taxon>
        <taxon>Gunneridae</taxon>
        <taxon>Pentapetalae</taxon>
        <taxon>rosids</taxon>
        <taxon>fabids</taxon>
        <taxon>Fabales</taxon>
        <taxon>Fabaceae</taxon>
        <taxon>Papilionoideae</taxon>
        <taxon>50 kb inversion clade</taxon>
        <taxon>NPAAA clade</taxon>
        <taxon>indigoferoid/millettioid clade</taxon>
        <taxon>Phaseoleae</taxon>
        <taxon>Vigna</taxon>
    </lineage>
</organism>
<feature type="region of interest" description="Disordered" evidence="1">
    <location>
        <begin position="37"/>
        <end position="91"/>
    </location>
</feature>
<evidence type="ECO:0000313" key="3">
    <source>
        <dbReference type="Proteomes" id="UP000743370"/>
    </source>
</evidence>
<dbReference type="AlphaFoldDB" id="A0A8T0JKY8"/>
<proteinExistence type="predicted"/>
<feature type="compositionally biased region" description="Polar residues" evidence="1">
    <location>
        <begin position="80"/>
        <end position="91"/>
    </location>
</feature>
<sequence>MSCSISATFSATVSLNSLASSMFFIYLHASKTLARVPSQPANQAPGLVASDSRERVDSLGGENVEGGDAAERSGPRWQIPHSSASQKQLETGNGLDMKRWGFASDGLTMVEACERIDV</sequence>
<evidence type="ECO:0000313" key="2">
    <source>
        <dbReference type="EMBL" id="KAG2376594.1"/>
    </source>
</evidence>
<protein>
    <submittedName>
        <fullName evidence="2">Uncharacterized protein</fullName>
    </submittedName>
</protein>
<dbReference type="EMBL" id="JABFOF010000010">
    <property type="protein sequence ID" value="KAG2376594.1"/>
    <property type="molecule type" value="Genomic_DNA"/>
</dbReference>